<dbReference type="FunFam" id="2.40.290.10:FF:000006">
    <property type="entry name" value="ATP-dependent DNA helicase 2 subunit KU80"/>
    <property type="match status" value="1"/>
</dbReference>
<dbReference type="PANTHER" id="PTHR12604:SF4">
    <property type="entry name" value="X-RAY REPAIR CROSS-COMPLEMENTING PROTEIN 5"/>
    <property type="match status" value="1"/>
</dbReference>
<dbReference type="InterPro" id="IPR036465">
    <property type="entry name" value="vWFA_dom_sf"/>
</dbReference>
<dbReference type="Pfam" id="PF02735">
    <property type="entry name" value="Ku"/>
    <property type="match status" value="1"/>
</dbReference>
<comment type="caution">
    <text evidence="14">The sequence shown here is derived from an EMBL/GenBank/DDBJ whole genome shotgun (WGS) entry which is preliminary data.</text>
</comment>
<name>A0A9Q0H436_9MAGN</name>
<feature type="domain" description="Ku" evidence="13">
    <location>
        <begin position="261"/>
        <end position="402"/>
    </location>
</feature>
<evidence type="ECO:0000256" key="6">
    <source>
        <dbReference type="ARBA" id="ARBA00022806"/>
    </source>
</evidence>
<dbReference type="CDD" id="cd00873">
    <property type="entry name" value="KU80"/>
    <property type="match status" value="1"/>
</dbReference>
<keyword evidence="15" id="KW-1185">Reference proteome</keyword>
<evidence type="ECO:0000256" key="8">
    <source>
        <dbReference type="ARBA" id="ARBA00023125"/>
    </source>
</evidence>
<feature type="compositionally biased region" description="Basic and acidic residues" evidence="12">
    <location>
        <begin position="509"/>
        <end position="519"/>
    </location>
</feature>
<dbReference type="Gene3D" id="2.40.290.10">
    <property type="match status" value="1"/>
</dbReference>
<dbReference type="Proteomes" id="UP001141806">
    <property type="component" value="Unassembled WGS sequence"/>
</dbReference>
<dbReference type="PANTHER" id="PTHR12604">
    <property type="entry name" value="KU AUTOANTIGEN DNA HELICASE"/>
    <property type="match status" value="1"/>
</dbReference>
<protein>
    <recommendedName>
        <fullName evidence="13">Ku domain-containing protein</fullName>
    </recommendedName>
</protein>
<dbReference type="SMART" id="SM00559">
    <property type="entry name" value="Ku78"/>
    <property type="match status" value="1"/>
</dbReference>
<comment type="subcellular location">
    <subcellularLocation>
        <location evidence="1">Nucleus</location>
    </subcellularLocation>
</comment>
<evidence type="ECO:0000256" key="9">
    <source>
        <dbReference type="ARBA" id="ARBA00023172"/>
    </source>
</evidence>
<keyword evidence="5" id="KW-0378">Hydrolase</keyword>
<gene>
    <name evidence="14" type="ORF">NE237_026622</name>
</gene>
<keyword evidence="3" id="KW-0547">Nucleotide-binding</keyword>
<evidence type="ECO:0000256" key="5">
    <source>
        <dbReference type="ARBA" id="ARBA00022801"/>
    </source>
</evidence>
<evidence type="ECO:0000256" key="12">
    <source>
        <dbReference type="SAM" id="MobiDB-lite"/>
    </source>
</evidence>
<keyword evidence="7" id="KW-0067">ATP-binding</keyword>
<dbReference type="Gene3D" id="3.40.50.410">
    <property type="entry name" value="von Willebrand factor, type A domain"/>
    <property type="match status" value="1"/>
</dbReference>
<dbReference type="InterPro" id="IPR005161">
    <property type="entry name" value="Ku_N"/>
</dbReference>
<reference evidence="14" key="1">
    <citation type="journal article" date="2023" name="Plant J.">
        <title>The genome of the king protea, Protea cynaroides.</title>
        <authorList>
            <person name="Chang J."/>
            <person name="Duong T.A."/>
            <person name="Schoeman C."/>
            <person name="Ma X."/>
            <person name="Roodt D."/>
            <person name="Barker N."/>
            <person name="Li Z."/>
            <person name="Van de Peer Y."/>
            <person name="Mizrachi E."/>
        </authorList>
    </citation>
    <scope>NUCLEOTIDE SEQUENCE</scope>
    <source>
        <tissue evidence="14">Young leaves</tissue>
    </source>
</reference>
<dbReference type="GO" id="GO:0006303">
    <property type="term" value="P:double-strand break repair via nonhomologous end joining"/>
    <property type="evidence" value="ECO:0007669"/>
    <property type="project" value="InterPro"/>
</dbReference>
<sequence length="533" mass="60325">MHILLPEVEKVCSMLIQKKLIYRKSDEVGVVLFGAEGTENELTEEVGGYEHVVVLRHIKDVDGDMIEALQKLPRGTAPGDFLDAIVVGVYMMKKKYGDTNKGKKRLCLLTNPLYCIGEAYEGTNEDQIDAIATQMNTYGIKLDCVIVRSKLTGDADKRTRDENELLLNRFSGRTRGKMVYVESPTSLLGALRTRNIIPVTVFRGDLELSPKMKIKVWVYKKTSEEKFPTLRKYSDEAPPTDRFATHELKVDYKYKSVEDPNKVVPPEQRIKGYCYGPQAVPISSAEWDALKFKPEKGVKLLGFTDASKIMRHYYMKDVYIFIPEPGNIKAIQAVSAIARAMKETNMVGILRCVWREKQGNVVVGVLTPNLSNQDNIPDSFYLNVLPFAEDVRKFQFPSFSSFPSSSRPNKQQQEAADNLVKMLDLAPPGKEEALCPDFTPNPVLQRFYQFLELKSKQPDAMVPPLDNTLKRITEPDPELLSQNKSVIDEFCKQFELKENPKIKKSSGRLWREKQSRSNEEENVGDIGGASFTG</sequence>
<comment type="similarity">
    <text evidence="2">Belongs to the ku80 family.</text>
</comment>
<dbReference type="GO" id="GO:0005524">
    <property type="term" value="F:ATP binding"/>
    <property type="evidence" value="ECO:0007669"/>
    <property type="project" value="UniProtKB-KW"/>
</dbReference>
<keyword evidence="4" id="KW-0227">DNA damage</keyword>
<evidence type="ECO:0000256" key="10">
    <source>
        <dbReference type="ARBA" id="ARBA00023204"/>
    </source>
</evidence>
<dbReference type="SUPFAM" id="SSF100939">
    <property type="entry name" value="SPOC domain-like"/>
    <property type="match status" value="1"/>
</dbReference>
<dbReference type="GO" id="GO:0006310">
    <property type="term" value="P:DNA recombination"/>
    <property type="evidence" value="ECO:0007669"/>
    <property type="project" value="UniProtKB-KW"/>
</dbReference>
<keyword evidence="6" id="KW-0347">Helicase</keyword>
<evidence type="ECO:0000256" key="7">
    <source>
        <dbReference type="ARBA" id="ARBA00022840"/>
    </source>
</evidence>
<dbReference type="InterPro" id="IPR006164">
    <property type="entry name" value="DNA_bd_Ku70/Ku80"/>
</dbReference>
<keyword evidence="10" id="KW-0234">DNA repair</keyword>
<dbReference type="GO" id="GO:0042162">
    <property type="term" value="F:telomeric DNA binding"/>
    <property type="evidence" value="ECO:0007669"/>
    <property type="project" value="InterPro"/>
</dbReference>
<dbReference type="GO" id="GO:0003678">
    <property type="term" value="F:DNA helicase activity"/>
    <property type="evidence" value="ECO:0007669"/>
    <property type="project" value="InterPro"/>
</dbReference>
<dbReference type="SUPFAM" id="SSF53300">
    <property type="entry name" value="vWA-like"/>
    <property type="match status" value="1"/>
</dbReference>
<evidence type="ECO:0000256" key="2">
    <source>
        <dbReference type="ARBA" id="ARBA00007726"/>
    </source>
</evidence>
<evidence type="ECO:0000256" key="1">
    <source>
        <dbReference type="ARBA" id="ARBA00004123"/>
    </source>
</evidence>
<dbReference type="OrthoDB" id="30826at2759"/>
<dbReference type="GO" id="GO:0043564">
    <property type="term" value="C:Ku70:Ku80 complex"/>
    <property type="evidence" value="ECO:0007669"/>
    <property type="project" value="InterPro"/>
</dbReference>
<evidence type="ECO:0000313" key="14">
    <source>
        <dbReference type="EMBL" id="KAJ4959511.1"/>
    </source>
</evidence>
<dbReference type="GO" id="GO:0016787">
    <property type="term" value="F:hydrolase activity"/>
    <property type="evidence" value="ECO:0007669"/>
    <property type="project" value="UniProtKB-KW"/>
</dbReference>
<dbReference type="GO" id="GO:0000723">
    <property type="term" value="P:telomere maintenance"/>
    <property type="evidence" value="ECO:0007669"/>
    <property type="project" value="InterPro"/>
</dbReference>
<dbReference type="InterPro" id="IPR024193">
    <property type="entry name" value="Ku80"/>
</dbReference>
<evidence type="ECO:0000259" key="13">
    <source>
        <dbReference type="SMART" id="SM00559"/>
    </source>
</evidence>
<evidence type="ECO:0000256" key="11">
    <source>
        <dbReference type="ARBA" id="ARBA00023242"/>
    </source>
</evidence>
<dbReference type="EMBL" id="JAMYWD010000010">
    <property type="protein sequence ID" value="KAJ4959511.1"/>
    <property type="molecule type" value="Genomic_DNA"/>
</dbReference>
<dbReference type="AlphaFoldDB" id="A0A9Q0H436"/>
<proteinExistence type="inferred from homology"/>
<dbReference type="FunFam" id="1.10.1600.10:FF:000002">
    <property type="entry name" value="X-ray repair cross-complementing protein 5"/>
    <property type="match status" value="1"/>
</dbReference>
<feature type="region of interest" description="Disordered" evidence="12">
    <location>
        <begin position="503"/>
        <end position="533"/>
    </location>
</feature>
<keyword evidence="11" id="KW-0539">Nucleus</keyword>
<dbReference type="Gene3D" id="1.10.1600.10">
    <property type="match status" value="1"/>
</dbReference>
<dbReference type="GO" id="GO:0003690">
    <property type="term" value="F:double-stranded DNA binding"/>
    <property type="evidence" value="ECO:0007669"/>
    <property type="project" value="TreeGrafter"/>
</dbReference>
<evidence type="ECO:0000256" key="4">
    <source>
        <dbReference type="ARBA" id="ARBA00022763"/>
    </source>
</evidence>
<dbReference type="GO" id="GO:0003684">
    <property type="term" value="F:damaged DNA binding"/>
    <property type="evidence" value="ECO:0007669"/>
    <property type="project" value="InterPro"/>
</dbReference>
<evidence type="ECO:0000313" key="15">
    <source>
        <dbReference type="Proteomes" id="UP001141806"/>
    </source>
</evidence>
<keyword evidence="9" id="KW-0233">DNA recombination</keyword>
<keyword evidence="8" id="KW-0238">DNA-binding</keyword>
<accession>A0A9Q0H436</accession>
<dbReference type="InterPro" id="IPR016194">
    <property type="entry name" value="SPOC-like_C_dom_sf"/>
</dbReference>
<dbReference type="InterPro" id="IPR005160">
    <property type="entry name" value="Ku_C"/>
</dbReference>
<dbReference type="Pfam" id="PF03731">
    <property type="entry name" value="Ku_N"/>
    <property type="match status" value="1"/>
</dbReference>
<dbReference type="Pfam" id="PF03730">
    <property type="entry name" value="Ku_C"/>
    <property type="match status" value="1"/>
</dbReference>
<organism evidence="14 15">
    <name type="scientific">Protea cynaroides</name>
    <dbReference type="NCBI Taxonomy" id="273540"/>
    <lineage>
        <taxon>Eukaryota</taxon>
        <taxon>Viridiplantae</taxon>
        <taxon>Streptophyta</taxon>
        <taxon>Embryophyta</taxon>
        <taxon>Tracheophyta</taxon>
        <taxon>Spermatophyta</taxon>
        <taxon>Magnoliopsida</taxon>
        <taxon>Proteales</taxon>
        <taxon>Proteaceae</taxon>
        <taxon>Protea</taxon>
    </lineage>
</organism>
<evidence type="ECO:0000256" key="3">
    <source>
        <dbReference type="ARBA" id="ARBA00022741"/>
    </source>
</evidence>